<dbReference type="GO" id="GO:0031629">
    <property type="term" value="P:synaptic vesicle fusion to presynaptic active zone membrane"/>
    <property type="evidence" value="ECO:0007669"/>
    <property type="project" value="TreeGrafter"/>
</dbReference>
<dbReference type="CDD" id="cd15855">
    <property type="entry name" value="SNARE_SNAP25C_23C"/>
    <property type="match status" value="1"/>
</dbReference>
<dbReference type="GO" id="GO:0005484">
    <property type="term" value="F:SNAP receptor activity"/>
    <property type="evidence" value="ECO:0007669"/>
    <property type="project" value="TreeGrafter"/>
</dbReference>
<feature type="region of interest" description="Disordered" evidence="1">
    <location>
        <begin position="98"/>
        <end position="138"/>
    </location>
</feature>
<feature type="transmembrane region" description="Helical" evidence="2">
    <location>
        <begin position="238"/>
        <end position="257"/>
    </location>
</feature>
<dbReference type="PANTHER" id="PTHR19305">
    <property type="entry name" value="SYNAPTOSOMAL ASSOCIATED PROTEIN"/>
    <property type="match status" value="1"/>
</dbReference>
<accession>Q5DH18</accession>
<evidence type="ECO:0000313" key="4">
    <source>
        <dbReference type="EMBL" id="AAW24888.1"/>
    </source>
</evidence>
<dbReference type="PANTHER" id="PTHR19305:SF14">
    <property type="entry name" value="SYNAPTOSOMAL-ASSOCIATED PROTEIN-RELATED"/>
    <property type="match status" value="1"/>
</dbReference>
<evidence type="ECO:0000256" key="2">
    <source>
        <dbReference type="SAM" id="Phobius"/>
    </source>
</evidence>
<reference evidence="4" key="1">
    <citation type="submission" date="2004-11" db="EMBL/GenBank/DDBJ databases">
        <title>The full-length cDNA sequences of Schistosoma japonicum genes.</title>
        <authorList>
            <person name="Han Z."/>
        </authorList>
    </citation>
    <scope>NUCLEOTIDE SEQUENCE</scope>
</reference>
<dbReference type="GO" id="GO:0005886">
    <property type="term" value="C:plasma membrane"/>
    <property type="evidence" value="ECO:0007669"/>
    <property type="project" value="TreeGrafter"/>
</dbReference>
<dbReference type="InterPro" id="IPR000727">
    <property type="entry name" value="T_SNARE_dom"/>
</dbReference>
<dbReference type="GO" id="GO:0016082">
    <property type="term" value="P:synaptic vesicle priming"/>
    <property type="evidence" value="ECO:0007669"/>
    <property type="project" value="TreeGrafter"/>
</dbReference>
<dbReference type="AlphaFoldDB" id="Q5DH18"/>
<sequence length="306" mass="34932">MNQPATQQPMSELELLRMQMNAKTDETLESTRNMVRMCDESTKVGAQTLGNLESQGQQLRGIDSNMDTIREDLHEAQHNLDELEKCCGLCVLPWRKVKPDTRSPKYPSSRNGYPTGTSNNYSNPYQPRQGLQQQQYQQQTGPFINRITNDDREDEMEQNLQQVSGMVSQLHTMATDMNQEITTHNQIIDRINQKAEVNQSELSYAQKKADKFLGQPSKPNQNNSILPIKYIINCCENVVEIIAMLVIIQIFNCFTSVSCKQCFSIHSMFMYLSVIVLITHLSAFVTTIIVSCVYVYCHFVDSLLIV</sequence>
<dbReference type="GO" id="GO:0098793">
    <property type="term" value="C:presynapse"/>
    <property type="evidence" value="ECO:0007669"/>
    <property type="project" value="GOC"/>
</dbReference>
<keyword evidence="2" id="KW-0472">Membrane</keyword>
<evidence type="ECO:0000256" key="1">
    <source>
        <dbReference type="SAM" id="MobiDB-lite"/>
    </source>
</evidence>
<feature type="domain" description="T-SNARE coiled-coil homology" evidence="3">
    <location>
        <begin position="21"/>
        <end position="83"/>
    </location>
</feature>
<organism evidence="4">
    <name type="scientific">Schistosoma japonicum</name>
    <name type="common">Blood fluke</name>
    <dbReference type="NCBI Taxonomy" id="6182"/>
    <lineage>
        <taxon>Eukaryota</taxon>
        <taxon>Metazoa</taxon>
        <taxon>Spiralia</taxon>
        <taxon>Lophotrochozoa</taxon>
        <taxon>Platyhelminthes</taxon>
        <taxon>Trematoda</taxon>
        <taxon>Digenea</taxon>
        <taxon>Strigeidida</taxon>
        <taxon>Schistosomatoidea</taxon>
        <taxon>Schistosomatidae</taxon>
        <taxon>Schistosoma</taxon>
    </lineage>
</organism>
<feature type="compositionally biased region" description="Polar residues" evidence="1">
    <location>
        <begin position="106"/>
        <end position="125"/>
    </location>
</feature>
<dbReference type="SMART" id="SM00397">
    <property type="entry name" value="t_SNARE"/>
    <property type="match status" value="2"/>
</dbReference>
<dbReference type="PROSITE" id="PS50192">
    <property type="entry name" value="T_SNARE"/>
    <property type="match status" value="2"/>
</dbReference>
<feature type="domain" description="T-SNARE coiled-coil homology" evidence="3">
    <location>
        <begin position="150"/>
        <end position="212"/>
    </location>
</feature>
<keyword evidence="2" id="KW-1133">Transmembrane helix</keyword>
<keyword evidence="2" id="KW-0812">Transmembrane</keyword>
<protein>
    <submittedName>
        <fullName evidence="4">SJCHGC02886 protein</fullName>
    </submittedName>
</protein>
<reference evidence="4" key="2">
    <citation type="journal article" date="2006" name="PLoS Pathog.">
        <title>New perspectives on host-parasite interplay by comparative transcriptomic and proteomic analyses of Schistosoma japonicum.</title>
        <authorList>
            <person name="Liu F."/>
            <person name="Lu J."/>
            <person name="Hu W."/>
            <person name="Wang S.Y."/>
            <person name="Cui S.J."/>
            <person name="Chi M."/>
            <person name="Yan Q."/>
            <person name="Wang X.R."/>
            <person name="Song H.D."/>
            <person name="Xu X.N."/>
            <person name="Wang J.J."/>
            <person name="Zhang X.L."/>
            <person name="Zhang X."/>
            <person name="Wang Z.Q."/>
            <person name="Xue C.L."/>
            <person name="Brindley P.J."/>
            <person name="McManus D.P."/>
            <person name="Yang P.Y."/>
            <person name="Feng Z."/>
            <person name="Chen Z."/>
            <person name="Han Z.G."/>
        </authorList>
    </citation>
    <scope>NUCLEOTIDE SEQUENCE</scope>
</reference>
<dbReference type="SUPFAM" id="SSF58038">
    <property type="entry name" value="SNARE fusion complex"/>
    <property type="match status" value="2"/>
</dbReference>
<proteinExistence type="evidence at transcript level"/>
<name>Q5DH18_SCHJA</name>
<feature type="transmembrane region" description="Helical" evidence="2">
    <location>
        <begin position="269"/>
        <end position="296"/>
    </location>
</feature>
<dbReference type="Gene3D" id="1.20.5.110">
    <property type="match status" value="2"/>
</dbReference>
<evidence type="ECO:0000259" key="3">
    <source>
        <dbReference type="PROSITE" id="PS50192"/>
    </source>
</evidence>
<feature type="compositionally biased region" description="Low complexity" evidence="1">
    <location>
        <begin position="126"/>
        <end position="138"/>
    </location>
</feature>
<dbReference type="CDD" id="cd15889">
    <property type="entry name" value="SNARE_SNAP25N_23N"/>
    <property type="match status" value="1"/>
</dbReference>
<dbReference type="EMBL" id="AY813156">
    <property type="protein sequence ID" value="AAW24888.1"/>
    <property type="molecule type" value="mRNA"/>
</dbReference>
<dbReference type="GO" id="GO:0019905">
    <property type="term" value="F:syntaxin binding"/>
    <property type="evidence" value="ECO:0007669"/>
    <property type="project" value="TreeGrafter"/>
</dbReference>
<dbReference type="GO" id="GO:0031201">
    <property type="term" value="C:SNARE complex"/>
    <property type="evidence" value="ECO:0007669"/>
    <property type="project" value="TreeGrafter"/>
</dbReference>